<dbReference type="SUPFAM" id="SSF56796">
    <property type="entry name" value="Dehydroquinate synthase-like"/>
    <property type="match status" value="1"/>
</dbReference>
<dbReference type="Gene3D" id="3.40.50.1970">
    <property type="match status" value="1"/>
</dbReference>
<evidence type="ECO:0000256" key="10">
    <source>
        <dbReference type="NCBIfam" id="TIGR01357"/>
    </source>
</evidence>
<keyword evidence="9" id="KW-0057">Aromatic amino acid biosynthesis</keyword>
<dbReference type="PANTHER" id="PTHR43622">
    <property type="entry name" value="3-DEHYDROQUINATE SYNTHASE"/>
    <property type="match status" value="1"/>
</dbReference>
<dbReference type="HAMAP" id="MF_00110">
    <property type="entry name" value="DHQ_synthase"/>
    <property type="match status" value="1"/>
</dbReference>
<dbReference type="InterPro" id="IPR016037">
    <property type="entry name" value="DHQ_synth_AroB"/>
</dbReference>
<name>A0A7X2MXQ8_9CLOT</name>
<reference evidence="13 14" key="1">
    <citation type="submission" date="2019-08" db="EMBL/GenBank/DDBJ databases">
        <title>In-depth cultivation of the pig gut microbiome towards novel bacterial diversity and tailored functional studies.</title>
        <authorList>
            <person name="Wylensek D."/>
            <person name="Hitch T.C.A."/>
            <person name="Clavel T."/>
        </authorList>
    </citation>
    <scope>NUCLEOTIDE SEQUENCE [LARGE SCALE GENOMIC DNA]</scope>
    <source>
        <strain evidence="13 14">WCA-383-APC-5B</strain>
    </source>
</reference>
<dbReference type="EMBL" id="VULX01000003">
    <property type="protein sequence ID" value="MSR90560.1"/>
    <property type="molecule type" value="Genomic_DNA"/>
</dbReference>
<feature type="binding site" evidence="9">
    <location>
        <position position="152"/>
    </location>
    <ligand>
        <name>NAD(+)</name>
        <dbReference type="ChEBI" id="CHEBI:57540"/>
    </ligand>
</feature>
<dbReference type="GO" id="GO:0008652">
    <property type="term" value="P:amino acid biosynthetic process"/>
    <property type="evidence" value="ECO:0007669"/>
    <property type="project" value="UniProtKB-KW"/>
</dbReference>
<evidence type="ECO:0000313" key="13">
    <source>
        <dbReference type="EMBL" id="MSR90560.1"/>
    </source>
</evidence>
<feature type="binding site" evidence="9">
    <location>
        <begin position="106"/>
        <end position="110"/>
    </location>
    <ligand>
        <name>NAD(+)</name>
        <dbReference type="ChEBI" id="CHEBI:57540"/>
    </ligand>
</feature>
<protein>
    <recommendedName>
        <fullName evidence="9 10">3-dehydroquinate synthase</fullName>
        <shortName evidence="9">DHQS</shortName>
        <ecNumber evidence="9 10">4.2.3.4</ecNumber>
    </recommendedName>
</protein>
<evidence type="ECO:0000256" key="2">
    <source>
        <dbReference type="ARBA" id="ARBA00001947"/>
    </source>
</evidence>
<dbReference type="RefSeq" id="WP_154530447.1">
    <property type="nucleotide sequence ID" value="NZ_VULX01000003.1"/>
</dbReference>
<evidence type="ECO:0000313" key="14">
    <source>
        <dbReference type="Proteomes" id="UP000460287"/>
    </source>
</evidence>
<comment type="cofactor">
    <cofactor evidence="9">
        <name>Co(2+)</name>
        <dbReference type="ChEBI" id="CHEBI:48828"/>
    </cofactor>
    <cofactor evidence="9">
        <name>Zn(2+)</name>
        <dbReference type="ChEBI" id="CHEBI:29105"/>
    </cofactor>
    <text evidence="9">Binds 1 divalent metal cation per subunit. Can use either Co(2+) or Zn(2+).</text>
</comment>
<evidence type="ECO:0000256" key="8">
    <source>
        <dbReference type="ARBA" id="ARBA00023285"/>
    </source>
</evidence>
<feature type="binding site" evidence="9">
    <location>
        <position position="185"/>
    </location>
    <ligand>
        <name>Zn(2+)</name>
        <dbReference type="ChEBI" id="CHEBI:29105"/>
    </ligand>
</feature>
<keyword evidence="5 9" id="KW-0862">Zinc</keyword>
<dbReference type="GO" id="GO:0000166">
    <property type="term" value="F:nucleotide binding"/>
    <property type="evidence" value="ECO:0007669"/>
    <property type="project" value="UniProtKB-KW"/>
</dbReference>
<proteinExistence type="inferred from homology"/>
<dbReference type="GO" id="GO:0009423">
    <property type="term" value="P:chorismate biosynthetic process"/>
    <property type="evidence" value="ECO:0007669"/>
    <property type="project" value="UniProtKB-UniRule"/>
</dbReference>
<comment type="catalytic activity">
    <reaction evidence="9">
        <text>7-phospho-2-dehydro-3-deoxy-D-arabino-heptonate = 3-dehydroquinate + phosphate</text>
        <dbReference type="Rhea" id="RHEA:21968"/>
        <dbReference type="ChEBI" id="CHEBI:32364"/>
        <dbReference type="ChEBI" id="CHEBI:43474"/>
        <dbReference type="ChEBI" id="CHEBI:58394"/>
        <dbReference type="EC" id="4.2.3.4"/>
    </reaction>
</comment>
<dbReference type="PIRSF" id="PIRSF001455">
    <property type="entry name" value="DHQ_synth"/>
    <property type="match status" value="1"/>
</dbReference>
<comment type="caution">
    <text evidence="13">The sequence shown here is derived from an EMBL/GenBank/DDBJ whole genome shotgun (WGS) entry which is preliminary data.</text>
</comment>
<dbReference type="InterPro" id="IPR050071">
    <property type="entry name" value="Dehydroquinate_synthase"/>
</dbReference>
<keyword evidence="8 9" id="KW-0170">Cobalt</keyword>
<comment type="cofactor">
    <cofactor evidence="1 9">
        <name>NAD(+)</name>
        <dbReference type="ChEBI" id="CHEBI:57540"/>
    </cofactor>
</comment>
<dbReference type="GO" id="GO:0003856">
    <property type="term" value="F:3-dehydroquinate synthase activity"/>
    <property type="evidence" value="ECO:0007669"/>
    <property type="project" value="UniProtKB-UniRule"/>
</dbReference>
<dbReference type="GO" id="GO:0046872">
    <property type="term" value="F:metal ion binding"/>
    <property type="evidence" value="ECO:0007669"/>
    <property type="project" value="UniProtKB-KW"/>
</dbReference>
<dbReference type="GO" id="GO:0005737">
    <property type="term" value="C:cytoplasm"/>
    <property type="evidence" value="ECO:0007669"/>
    <property type="project" value="UniProtKB-SubCell"/>
</dbReference>
<evidence type="ECO:0000259" key="11">
    <source>
        <dbReference type="Pfam" id="PF01761"/>
    </source>
</evidence>
<comment type="pathway">
    <text evidence="9">Metabolic intermediate biosynthesis; chorismate biosynthesis; chorismate from D-erythrose 4-phosphate and phosphoenolpyruvate: step 2/7.</text>
</comment>
<dbReference type="Pfam" id="PF24621">
    <property type="entry name" value="DHQS_C"/>
    <property type="match status" value="1"/>
</dbReference>
<feature type="binding site" evidence="9">
    <location>
        <begin position="130"/>
        <end position="131"/>
    </location>
    <ligand>
        <name>NAD(+)</name>
        <dbReference type="ChEBI" id="CHEBI:57540"/>
    </ligand>
</feature>
<sequence length="351" mass="39410">MQELHVDLGNISYDIKIAKGLRHTIGTEIKNIFNGRKIALITDENVDKYYGSETEKSLKNQGFDVRKIVLKAGEKTKSFNSLMTLYNEFIDFNLTRSDLIITMGGGVIGDLGGFAAATYLRGIKFVQFPTSLLAQVDSSVGGKVAVDLEKGKNLVGAFYHPSLVIIDSEMLDTLPDRVFNDGMGEVIKYGLIGDKELFDKLYNAGGRNDVMKIIDDVIHTCCDIKRIVVEKDEKDTGLRMILNFGHTIGHAIEKYFNFEKYTHGEAISIGMYEITKISEEKGLTEKGTADRIINILVKYDLPYDVKIDNKEEIIDTISLDKKNLNNVLNLIVLDKIGSCRIIKESRQFFIK</sequence>
<dbReference type="Pfam" id="PF01761">
    <property type="entry name" value="DHQ_synthase"/>
    <property type="match status" value="1"/>
</dbReference>
<dbReference type="EC" id="4.2.3.4" evidence="9 10"/>
<evidence type="ECO:0000256" key="6">
    <source>
        <dbReference type="ARBA" id="ARBA00023027"/>
    </source>
</evidence>
<dbReference type="InterPro" id="IPR056179">
    <property type="entry name" value="DHQS_C"/>
</dbReference>
<evidence type="ECO:0000256" key="1">
    <source>
        <dbReference type="ARBA" id="ARBA00001911"/>
    </source>
</evidence>
<accession>A0A7X2MXQ8</accession>
<comment type="cofactor">
    <cofactor evidence="2">
        <name>Zn(2+)</name>
        <dbReference type="ChEBI" id="CHEBI:29105"/>
    </cofactor>
</comment>
<dbReference type="FunFam" id="3.40.50.1970:FF:000007">
    <property type="entry name" value="Pentafunctional AROM polypeptide"/>
    <property type="match status" value="1"/>
</dbReference>
<keyword evidence="4 9" id="KW-0547">Nucleotide-binding</keyword>
<evidence type="ECO:0000256" key="4">
    <source>
        <dbReference type="ARBA" id="ARBA00022741"/>
    </source>
</evidence>
<keyword evidence="14" id="KW-1185">Reference proteome</keyword>
<dbReference type="NCBIfam" id="TIGR01357">
    <property type="entry name" value="aroB"/>
    <property type="match status" value="1"/>
</dbReference>
<comment type="subcellular location">
    <subcellularLocation>
        <location evidence="9">Cytoplasm</location>
    </subcellularLocation>
</comment>
<gene>
    <name evidence="9" type="primary">aroB</name>
    <name evidence="13" type="ORF">FYJ33_03810</name>
</gene>
<keyword evidence="7 9" id="KW-0456">Lyase</keyword>
<feature type="domain" description="3-dehydroquinate synthase C-terminal" evidence="12">
    <location>
        <begin position="182"/>
        <end position="323"/>
    </location>
</feature>
<dbReference type="GO" id="GO:0009073">
    <property type="term" value="P:aromatic amino acid family biosynthetic process"/>
    <property type="evidence" value="ECO:0007669"/>
    <property type="project" value="UniProtKB-KW"/>
</dbReference>
<evidence type="ECO:0000256" key="3">
    <source>
        <dbReference type="ARBA" id="ARBA00022723"/>
    </source>
</evidence>
<feature type="binding site" evidence="9">
    <location>
        <position position="143"/>
    </location>
    <ligand>
        <name>NAD(+)</name>
        <dbReference type="ChEBI" id="CHEBI:57540"/>
    </ligand>
</feature>
<dbReference type="InterPro" id="IPR030963">
    <property type="entry name" value="DHQ_synth_fam"/>
</dbReference>
<dbReference type="CDD" id="cd08195">
    <property type="entry name" value="DHQS"/>
    <property type="match status" value="1"/>
</dbReference>
<comment type="caution">
    <text evidence="9">Lacks conserved residue(s) required for the propagation of feature annotation.</text>
</comment>
<evidence type="ECO:0000259" key="12">
    <source>
        <dbReference type="Pfam" id="PF24621"/>
    </source>
</evidence>
<keyword evidence="6 9" id="KW-0520">NAD</keyword>
<comment type="function">
    <text evidence="9">Catalyzes the conversion of 3-deoxy-D-arabino-heptulosonate 7-phosphate (DAHP) to dehydroquinate (DHQ).</text>
</comment>
<evidence type="ECO:0000256" key="7">
    <source>
        <dbReference type="ARBA" id="ARBA00023239"/>
    </source>
</evidence>
<evidence type="ECO:0000256" key="5">
    <source>
        <dbReference type="ARBA" id="ARBA00022833"/>
    </source>
</evidence>
<feature type="binding site" evidence="9">
    <location>
        <position position="246"/>
    </location>
    <ligand>
        <name>Zn(2+)</name>
        <dbReference type="ChEBI" id="CHEBI:29105"/>
    </ligand>
</feature>
<dbReference type="AlphaFoldDB" id="A0A7X2MXQ8"/>
<keyword evidence="9" id="KW-0028">Amino-acid biosynthesis</keyword>
<dbReference type="UniPathway" id="UPA00053">
    <property type="reaction ID" value="UER00085"/>
</dbReference>
<comment type="similarity">
    <text evidence="9">Belongs to the sugar phosphate cyclases superfamily. Dehydroquinate synthase family.</text>
</comment>
<keyword evidence="3 9" id="KW-0479">Metal-binding</keyword>
<dbReference type="InterPro" id="IPR030960">
    <property type="entry name" value="DHQS/DOIS_N"/>
</dbReference>
<dbReference type="Gene3D" id="1.20.1090.10">
    <property type="entry name" value="Dehydroquinate synthase-like - alpha domain"/>
    <property type="match status" value="1"/>
</dbReference>
<dbReference type="Proteomes" id="UP000460287">
    <property type="component" value="Unassembled WGS sequence"/>
</dbReference>
<evidence type="ECO:0000256" key="9">
    <source>
        <dbReference type="HAMAP-Rule" id="MF_00110"/>
    </source>
</evidence>
<organism evidence="13 14">
    <name type="scientific">Inconstantimicrobium porci</name>
    <dbReference type="NCBI Taxonomy" id="2652291"/>
    <lineage>
        <taxon>Bacteria</taxon>
        <taxon>Bacillati</taxon>
        <taxon>Bacillota</taxon>
        <taxon>Clostridia</taxon>
        <taxon>Eubacteriales</taxon>
        <taxon>Clostridiaceae</taxon>
        <taxon>Inconstantimicrobium</taxon>
    </lineage>
</organism>
<keyword evidence="9" id="KW-0963">Cytoplasm</keyword>
<dbReference type="PANTHER" id="PTHR43622:SF1">
    <property type="entry name" value="3-DEHYDROQUINATE SYNTHASE"/>
    <property type="match status" value="1"/>
</dbReference>
<feature type="domain" description="3-dehydroquinate synthase N-terminal" evidence="11">
    <location>
        <begin position="68"/>
        <end position="180"/>
    </location>
</feature>
<feature type="binding site" evidence="9">
    <location>
        <position position="263"/>
    </location>
    <ligand>
        <name>Zn(2+)</name>
        <dbReference type="ChEBI" id="CHEBI:29105"/>
    </ligand>
</feature>